<dbReference type="EMBL" id="JAOQJU010000024">
    <property type="protein sequence ID" value="MCU6687679.1"/>
    <property type="molecule type" value="Genomic_DNA"/>
</dbReference>
<gene>
    <name evidence="1" type="ORF">OCV99_14285</name>
</gene>
<sequence length="402" mass="46605">MSKEMNPSIKDMLDALENDSDFRTLKQKYESPNEFTIMGNKRREEWHSSFVSWLLNPKQNHKLGKFPLEKFLELVESKRENLEIDKADIADMNFETEHKTNNGRKIDIFGTSCSLVLVIENKIKASETFTNGIPQSNDYYKYCEEKYKDRQRCYILLKAFSNSSVANKNFISITYQELFDEVIKPACENCQKLKIEDTKRVLEQYALDISNPFTNSILATTQKDISCEIYKKHAEIIEKIRITMGETDRDNESDIYKFFMKNIKYINNIILKSLGKNIIKPRSEELKKLKGKELLNALLDYNYIIPNRTELIYKCMSATCIIMVDENRKFYTGYCMGDYDGSQEVDILQDGFERLRDAQLVVEKEVGSQSCNGGTSAYKLTLRNSGIEEAEGKKIGDILELL</sequence>
<reference evidence="1 2" key="1">
    <citation type="journal article" date="2021" name="ISME Commun">
        <title>Automated analysis of genomic sequences facilitates high-throughput and comprehensive description of bacteria.</title>
        <authorList>
            <person name="Hitch T.C.A."/>
        </authorList>
    </citation>
    <scope>NUCLEOTIDE SEQUENCE [LARGE SCALE GENOMIC DNA]</scope>
    <source>
        <strain evidence="1 2">Sanger_03</strain>
    </source>
</reference>
<name>A0ABT2RRD1_9FIRM</name>
<evidence type="ECO:0000313" key="2">
    <source>
        <dbReference type="Proteomes" id="UP001652431"/>
    </source>
</evidence>
<accession>A0ABT2RRD1</accession>
<keyword evidence="2" id="KW-1185">Reference proteome</keyword>
<dbReference type="Pfam" id="PF14281">
    <property type="entry name" value="PDDEXK_4"/>
    <property type="match status" value="1"/>
</dbReference>
<protein>
    <submittedName>
        <fullName evidence="1">PD-(D/E)XK nuclease family protein</fullName>
    </submittedName>
</protein>
<organism evidence="1 2">
    <name type="scientific">Dorea acetigenes</name>
    <dbReference type="NCBI Taxonomy" id="2981787"/>
    <lineage>
        <taxon>Bacteria</taxon>
        <taxon>Bacillati</taxon>
        <taxon>Bacillota</taxon>
        <taxon>Clostridia</taxon>
        <taxon>Lachnospirales</taxon>
        <taxon>Lachnospiraceae</taxon>
        <taxon>Dorea</taxon>
    </lineage>
</organism>
<proteinExistence type="predicted"/>
<dbReference type="RefSeq" id="WP_158371437.1">
    <property type="nucleotide sequence ID" value="NZ_JAOQJU010000024.1"/>
</dbReference>
<dbReference type="Proteomes" id="UP001652431">
    <property type="component" value="Unassembled WGS sequence"/>
</dbReference>
<comment type="caution">
    <text evidence="1">The sequence shown here is derived from an EMBL/GenBank/DDBJ whole genome shotgun (WGS) entry which is preliminary data.</text>
</comment>
<evidence type="ECO:0000313" key="1">
    <source>
        <dbReference type="EMBL" id="MCU6687679.1"/>
    </source>
</evidence>
<dbReference type="InterPro" id="IPR029470">
    <property type="entry name" value="PDDEXK_4"/>
</dbReference>